<proteinExistence type="predicted"/>
<reference evidence="3" key="1">
    <citation type="journal article" date="2016" name="Nature">
        <title>Genome evolution in the allotetraploid frog Xenopus laevis.</title>
        <authorList>
            <person name="Session A.M."/>
            <person name="Uno Y."/>
            <person name="Kwon T."/>
            <person name="Chapman J.A."/>
            <person name="Toyoda A."/>
            <person name="Takahashi S."/>
            <person name="Fukui A."/>
            <person name="Hikosaka A."/>
            <person name="Suzuki A."/>
            <person name="Kondo M."/>
            <person name="van Heeringen S.J."/>
            <person name="Quigley I."/>
            <person name="Heinz S."/>
            <person name="Ogino H."/>
            <person name="Ochi H."/>
            <person name="Hellsten U."/>
            <person name="Lyons J.B."/>
            <person name="Simakov O."/>
            <person name="Putnam N."/>
            <person name="Stites J."/>
            <person name="Kuroki Y."/>
            <person name="Tanaka T."/>
            <person name="Michiue T."/>
            <person name="Watanabe M."/>
            <person name="Bogdanovic O."/>
            <person name="Lister R."/>
            <person name="Georgiou G."/>
            <person name="Paranjpe S.S."/>
            <person name="van Kruijsbergen I."/>
            <person name="Shu S."/>
            <person name="Carlson J."/>
            <person name="Kinoshita T."/>
            <person name="Ohta Y."/>
            <person name="Mawaribuchi S."/>
            <person name="Jenkins J."/>
            <person name="Grimwood J."/>
            <person name="Schmutz J."/>
            <person name="Mitros T."/>
            <person name="Mozaffari S.V."/>
            <person name="Suzuki Y."/>
            <person name="Haramoto Y."/>
            <person name="Yamamoto T.S."/>
            <person name="Takagi C."/>
            <person name="Heald R."/>
            <person name="Miller K."/>
            <person name="Haudenschild C."/>
            <person name="Kitzman J."/>
            <person name="Nakayama T."/>
            <person name="Izutsu Y."/>
            <person name="Robert J."/>
            <person name="Fortriede J."/>
            <person name="Burns K."/>
            <person name="Lotay V."/>
            <person name="Karimi K."/>
            <person name="Yasuoka Y."/>
            <person name="Dichmann D.S."/>
            <person name="Flajnik M.F."/>
            <person name="Houston D.W."/>
            <person name="Shendure J."/>
            <person name="DuPasquier L."/>
            <person name="Vize P.D."/>
            <person name="Zorn A.M."/>
            <person name="Ito M."/>
            <person name="Marcotte E.M."/>
            <person name="Wallingford J.B."/>
            <person name="Ito Y."/>
            <person name="Asashima M."/>
            <person name="Ueno N."/>
            <person name="Matsuda Y."/>
            <person name="Veenstra G.J."/>
            <person name="Fujiyama A."/>
            <person name="Harland R.M."/>
            <person name="Taira M."/>
            <person name="Rokhsar D.S."/>
        </authorList>
    </citation>
    <scope>NUCLEOTIDE SEQUENCE [LARGE SCALE GENOMIC DNA]</scope>
    <source>
        <strain evidence="3">J</strain>
    </source>
</reference>
<dbReference type="PANTHER" id="PTHR28366">
    <property type="entry name" value="CHROMOSOME 1 OPEN READING FRAME 131"/>
    <property type="match status" value="1"/>
</dbReference>
<evidence type="ECO:0000256" key="1">
    <source>
        <dbReference type="SAM" id="MobiDB-lite"/>
    </source>
</evidence>
<protein>
    <submittedName>
        <fullName evidence="2">Uncharacterized protein</fullName>
    </submittedName>
</protein>
<name>A0A974CR86_XENLA</name>
<feature type="region of interest" description="Disordered" evidence="1">
    <location>
        <begin position="75"/>
        <end position="107"/>
    </location>
</feature>
<dbReference type="EMBL" id="CM004475">
    <property type="protein sequence ID" value="OCT77917.1"/>
    <property type="molecule type" value="Genomic_DNA"/>
</dbReference>
<gene>
    <name evidence="2" type="ORF">XELAEV_18029014mg</name>
</gene>
<dbReference type="Proteomes" id="UP000694892">
    <property type="component" value="Chromosome 5S"/>
</dbReference>
<sequence length="134" mass="15315">MMNQQESVLSALYDSVANQCSENNIKVVTFRSRKIKAQIEPESISEEIQKFGITGYRKEKQRTFEQERAIMLGSKKTLDPVKKKQRRRQEVKKPKNGSSSRDFVPAGQVGRFKNGALILSSLDIKKIKQSKVIK</sequence>
<dbReference type="InterPro" id="IPR027973">
    <property type="entry name" value="FSAF1-like"/>
</dbReference>
<dbReference type="PANTHER" id="PTHR28366:SF1">
    <property type="entry name" value="CHROMOSOME 1 OPEN READING FRAME 131"/>
    <property type="match status" value="1"/>
</dbReference>
<organism evidence="2 3">
    <name type="scientific">Xenopus laevis</name>
    <name type="common">African clawed frog</name>
    <dbReference type="NCBI Taxonomy" id="8355"/>
    <lineage>
        <taxon>Eukaryota</taxon>
        <taxon>Metazoa</taxon>
        <taxon>Chordata</taxon>
        <taxon>Craniata</taxon>
        <taxon>Vertebrata</taxon>
        <taxon>Euteleostomi</taxon>
        <taxon>Amphibia</taxon>
        <taxon>Batrachia</taxon>
        <taxon>Anura</taxon>
        <taxon>Pipoidea</taxon>
        <taxon>Pipidae</taxon>
        <taxon>Xenopodinae</taxon>
        <taxon>Xenopus</taxon>
        <taxon>Xenopus</taxon>
    </lineage>
</organism>
<evidence type="ECO:0000313" key="3">
    <source>
        <dbReference type="Proteomes" id="UP000694892"/>
    </source>
</evidence>
<dbReference type="Pfam" id="PF15375">
    <property type="entry name" value="FSAF1"/>
    <property type="match status" value="1"/>
</dbReference>
<dbReference type="AlphaFoldDB" id="A0A974CR86"/>
<evidence type="ECO:0000313" key="2">
    <source>
        <dbReference type="EMBL" id="OCT77917.1"/>
    </source>
</evidence>
<dbReference type="InterPro" id="IPR052852">
    <property type="entry name" value="SSU_Processome_Comp"/>
</dbReference>
<accession>A0A974CR86</accession>